<reference evidence="4" key="1">
    <citation type="submission" date="2020-11" db="EMBL/GenBank/DDBJ databases">
        <title>Nocardioides sp. nov., isolated from Soil of Cynanchum wilfordii Hemsley rhizosphere.</title>
        <authorList>
            <person name="Lee J.-S."/>
            <person name="Suh M.K."/>
            <person name="Kim J.-S."/>
        </authorList>
    </citation>
    <scope>NUCLEOTIDE SEQUENCE</scope>
    <source>
        <strain evidence="4">KCTC 19275</strain>
    </source>
</reference>
<feature type="compositionally biased region" description="Pro residues" evidence="2">
    <location>
        <begin position="224"/>
        <end position="238"/>
    </location>
</feature>
<evidence type="ECO:0000259" key="3">
    <source>
        <dbReference type="PROSITE" id="PS50006"/>
    </source>
</evidence>
<dbReference type="Proteomes" id="UP000640489">
    <property type="component" value="Unassembled WGS sequence"/>
</dbReference>
<feature type="compositionally biased region" description="Pro residues" evidence="2">
    <location>
        <begin position="149"/>
        <end position="177"/>
    </location>
</feature>
<dbReference type="Pfam" id="PF00498">
    <property type="entry name" value="FHA"/>
    <property type="match status" value="1"/>
</dbReference>
<name>A0A930VKQ2_9ACTN</name>
<dbReference type="AlphaFoldDB" id="A0A930VKQ2"/>
<gene>
    <name evidence="4" type="ORF">ISU07_21275</name>
</gene>
<dbReference type="PROSITE" id="PS50006">
    <property type="entry name" value="FHA_DOMAIN"/>
    <property type="match status" value="1"/>
</dbReference>
<sequence length="395" mass="41098">MSESRSYRPGDWFGVFGEHATVVLPPTEKARVAAIWALVDDGAGFDEVLDALISDGLRELPGFVLVSEDDGETKVVIRGAAKAEFTCGEETVTVEGSSATTWAERSLRDVRAMRIEVADTDGTDDLPIPGGLVRIGRTDRPAYAAEPAAPEPALDPEPTPEPTPAPEPTPEPTPEPEPSAEEETAFYSAIPGADPLGLETPLDDPPTHRQEPSLTEQAGWAQPTPQPTPQPVPAPASAPSPGSTEHDGHTQGGSWEPGELARSQPGIPGQPPAPSVLSAPVAKLTFSSGDVVEVDRAVIVGRAPEARRFTSTEQPRLVTVPSPNQEISSTHLEIRPGAGADHGSAVATDLGSTNGTVLVQPGLPPEDLQPGIAVQLIPGAIIDLGDGVTIQVGNS</sequence>
<dbReference type="InterPro" id="IPR008984">
    <property type="entry name" value="SMAD_FHA_dom_sf"/>
</dbReference>
<comment type="caution">
    <text evidence="4">The sequence shown here is derived from an EMBL/GenBank/DDBJ whole genome shotgun (WGS) entry which is preliminary data.</text>
</comment>
<evidence type="ECO:0000313" key="5">
    <source>
        <dbReference type="Proteomes" id="UP000640489"/>
    </source>
</evidence>
<keyword evidence="5" id="KW-1185">Reference proteome</keyword>
<protein>
    <submittedName>
        <fullName evidence="4">FHA domain-containing protein</fullName>
    </submittedName>
</protein>
<keyword evidence="1" id="KW-0597">Phosphoprotein</keyword>
<accession>A0A930VKQ2</accession>
<dbReference type="SUPFAM" id="SSF49879">
    <property type="entry name" value="SMAD/FHA domain"/>
    <property type="match status" value="1"/>
</dbReference>
<feature type="domain" description="FHA" evidence="3">
    <location>
        <begin position="298"/>
        <end position="358"/>
    </location>
</feature>
<feature type="region of interest" description="Disordered" evidence="2">
    <location>
        <begin position="147"/>
        <end position="276"/>
    </location>
</feature>
<proteinExistence type="predicted"/>
<dbReference type="EMBL" id="JADKPN010000017">
    <property type="protein sequence ID" value="MBF4765670.1"/>
    <property type="molecule type" value="Genomic_DNA"/>
</dbReference>
<evidence type="ECO:0000256" key="1">
    <source>
        <dbReference type="ARBA" id="ARBA00022553"/>
    </source>
</evidence>
<dbReference type="InterPro" id="IPR000253">
    <property type="entry name" value="FHA_dom"/>
</dbReference>
<dbReference type="Gene3D" id="2.60.200.20">
    <property type="match status" value="1"/>
</dbReference>
<dbReference type="RefSeq" id="WP_194708850.1">
    <property type="nucleotide sequence ID" value="NZ_JADKPN010000017.1"/>
</dbReference>
<evidence type="ECO:0000256" key="2">
    <source>
        <dbReference type="SAM" id="MobiDB-lite"/>
    </source>
</evidence>
<evidence type="ECO:0000313" key="4">
    <source>
        <dbReference type="EMBL" id="MBF4765670.1"/>
    </source>
</evidence>
<organism evidence="4 5">
    <name type="scientific">Nocardioides islandensis</name>
    <dbReference type="NCBI Taxonomy" id="433663"/>
    <lineage>
        <taxon>Bacteria</taxon>
        <taxon>Bacillati</taxon>
        <taxon>Actinomycetota</taxon>
        <taxon>Actinomycetes</taxon>
        <taxon>Propionibacteriales</taxon>
        <taxon>Nocardioidaceae</taxon>
        <taxon>Nocardioides</taxon>
    </lineage>
</organism>